<name>A0A8H3E2M4_9AGAM</name>
<feature type="region of interest" description="Disordered" evidence="2">
    <location>
        <begin position="210"/>
        <end position="243"/>
    </location>
</feature>
<gene>
    <name evidence="3" type="ORF">RDB_LOCUS87174</name>
</gene>
<protein>
    <submittedName>
        <fullName evidence="3">Uncharacterized protein</fullName>
    </submittedName>
</protein>
<proteinExistence type="predicted"/>
<feature type="compositionally biased region" description="Polar residues" evidence="2">
    <location>
        <begin position="233"/>
        <end position="243"/>
    </location>
</feature>
<keyword evidence="1" id="KW-0175">Coiled coil</keyword>
<comment type="caution">
    <text evidence="3">The sequence shown here is derived from an EMBL/GenBank/DDBJ whole genome shotgun (WGS) entry which is preliminary data.</text>
</comment>
<dbReference type="Proteomes" id="UP000663827">
    <property type="component" value="Unassembled WGS sequence"/>
</dbReference>
<evidence type="ECO:0000256" key="1">
    <source>
        <dbReference type="SAM" id="Coils"/>
    </source>
</evidence>
<sequence>SNPPTEDEVLRENELRYSDEFFGAPLAEGAQMARHDNTQESAYNIIRALLQRGTTVPQISKELVDKGLKLEATSAGAILGKRQEEEMNRLAEEIRKLRNDHAQGLQRANEMYERMLEEQGWAELERCQFLEWQIASLEQEHELDQIAWEQEWEDYIGESAVLNQDDEAMVRTTEVGAGAGRARAQKGVGFGVQTRSGSVVKSKVDSWLRKRVDSSGKSESRAKVSNEAPRPSSRVNSATRPNR</sequence>
<dbReference type="AlphaFoldDB" id="A0A8H3E2M4"/>
<accession>A0A8H3E2M4</accession>
<evidence type="ECO:0000313" key="3">
    <source>
        <dbReference type="EMBL" id="CAE7149787.1"/>
    </source>
</evidence>
<dbReference type="EMBL" id="CAJNJQ010001783">
    <property type="protein sequence ID" value="CAE7149787.1"/>
    <property type="molecule type" value="Genomic_DNA"/>
</dbReference>
<feature type="non-terminal residue" evidence="3">
    <location>
        <position position="1"/>
    </location>
</feature>
<evidence type="ECO:0000313" key="4">
    <source>
        <dbReference type="Proteomes" id="UP000663827"/>
    </source>
</evidence>
<organism evidence="3 4">
    <name type="scientific">Rhizoctonia solani</name>
    <dbReference type="NCBI Taxonomy" id="456999"/>
    <lineage>
        <taxon>Eukaryota</taxon>
        <taxon>Fungi</taxon>
        <taxon>Dikarya</taxon>
        <taxon>Basidiomycota</taxon>
        <taxon>Agaricomycotina</taxon>
        <taxon>Agaricomycetes</taxon>
        <taxon>Cantharellales</taxon>
        <taxon>Ceratobasidiaceae</taxon>
        <taxon>Rhizoctonia</taxon>
    </lineage>
</organism>
<reference evidence="3" key="1">
    <citation type="submission" date="2021-01" db="EMBL/GenBank/DDBJ databases">
        <authorList>
            <person name="Kaushik A."/>
        </authorList>
    </citation>
    <scope>NUCLEOTIDE SEQUENCE</scope>
    <source>
        <strain evidence="3">AG5</strain>
    </source>
</reference>
<evidence type="ECO:0000256" key="2">
    <source>
        <dbReference type="SAM" id="MobiDB-lite"/>
    </source>
</evidence>
<feature type="compositionally biased region" description="Basic and acidic residues" evidence="2">
    <location>
        <begin position="210"/>
        <end position="224"/>
    </location>
</feature>
<feature type="coiled-coil region" evidence="1">
    <location>
        <begin position="80"/>
        <end position="107"/>
    </location>
</feature>